<dbReference type="EMBL" id="BAABBQ010000001">
    <property type="protein sequence ID" value="GAA4013207.1"/>
    <property type="molecule type" value="Genomic_DNA"/>
</dbReference>
<sequence length="114" mass="13092">MQIFGTTAAATQMRDVIHLQHEGRIEDSIRCHVVRVDVTGLSPQRQASTEPRFAYAFVCETGQNYEHMSLVDTLEQIHALEEEFRKDCAYEFEQEDAYCTWLGVALPRLKKTSP</sequence>
<evidence type="ECO:0000313" key="1">
    <source>
        <dbReference type="EMBL" id="GAA4013207.1"/>
    </source>
</evidence>
<name>A0ABP7SLN5_9SPHN</name>
<organism evidence="1 2">
    <name type="scientific">Sphingomonas swuensis</name>
    <dbReference type="NCBI Taxonomy" id="977800"/>
    <lineage>
        <taxon>Bacteria</taxon>
        <taxon>Pseudomonadati</taxon>
        <taxon>Pseudomonadota</taxon>
        <taxon>Alphaproteobacteria</taxon>
        <taxon>Sphingomonadales</taxon>
        <taxon>Sphingomonadaceae</taxon>
        <taxon>Sphingomonas</taxon>
    </lineage>
</organism>
<dbReference type="Proteomes" id="UP001500235">
    <property type="component" value="Unassembled WGS sequence"/>
</dbReference>
<evidence type="ECO:0000313" key="2">
    <source>
        <dbReference type="Proteomes" id="UP001500235"/>
    </source>
</evidence>
<protein>
    <submittedName>
        <fullName evidence="1">Uncharacterized protein</fullName>
    </submittedName>
</protein>
<accession>A0ABP7SLN5</accession>
<gene>
    <name evidence="1" type="ORF">GCM10022280_09220</name>
</gene>
<proteinExistence type="predicted"/>
<reference evidence="2" key="1">
    <citation type="journal article" date="2019" name="Int. J. Syst. Evol. Microbiol.">
        <title>The Global Catalogue of Microorganisms (GCM) 10K type strain sequencing project: providing services to taxonomists for standard genome sequencing and annotation.</title>
        <authorList>
            <consortium name="The Broad Institute Genomics Platform"/>
            <consortium name="The Broad Institute Genome Sequencing Center for Infectious Disease"/>
            <person name="Wu L."/>
            <person name="Ma J."/>
        </authorList>
    </citation>
    <scope>NUCLEOTIDE SEQUENCE [LARGE SCALE GENOMIC DNA]</scope>
    <source>
        <strain evidence="2">JCM 17563</strain>
    </source>
</reference>
<comment type="caution">
    <text evidence="1">The sequence shown here is derived from an EMBL/GenBank/DDBJ whole genome shotgun (WGS) entry which is preliminary data.</text>
</comment>
<keyword evidence="2" id="KW-1185">Reference proteome</keyword>